<dbReference type="Pfam" id="PF00884">
    <property type="entry name" value="Sulfatase"/>
    <property type="match status" value="1"/>
</dbReference>
<comment type="catalytic activity">
    <reaction evidence="5">
        <text>an aryl sulfate + H2O = a phenol + sulfate + H(+)</text>
        <dbReference type="Rhea" id="RHEA:17261"/>
        <dbReference type="ChEBI" id="CHEBI:15377"/>
        <dbReference type="ChEBI" id="CHEBI:15378"/>
        <dbReference type="ChEBI" id="CHEBI:16189"/>
        <dbReference type="ChEBI" id="CHEBI:33853"/>
        <dbReference type="ChEBI" id="CHEBI:140317"/>
        <dbReference type="EC" id="3.1.6.1"/>
    </reaction>
</comment>
<keyword evidence="10" id="KW-1185">Reference proteome</keyword>
<sequence length="583" mass="66340">MKLKLALLFTAGLVQAKRPNILFILTDDQDLHMESVDHMQYLKSDIVSKGTTYNQHYCTVALCCPSRATLWTGKAAHNHNITNVSPPHGGYPKIADVGINDNYLFLWMQEAGYSTYYSGKLWNFHGVSNYDRPYARGFNASDFLLDPYTYRYWESKMSHNGEPPVSYAGKYSTDVVADKAYKLLENALRDKEPWFLTVAPIAPHSNWVFEEKNNKTYLSTPQSAYRHEHLFHDYKIPRGKSFNSRIEGGAGWVGRLDALNESVVLYNDHYQRQRLRSLQAVDEMLHELVQKIEAAGEIDNTYIFYSTDNGYHISQHRMHPGKECGYDTDIHIPMFIRGPGVKEGGQIDVVTTHTDVASTILKLAGVSKQTDGEVMPLTESEQTDGRIEHAAIEYWGHGMPEGHYGFSSDENFEAGKFSNYYVNNTYKGLRMASQEFSLYYSIWCTGERELFNLKDDPEQTINLLSGSYTAQLAAVQFTIANRPLHAIVDRLDALIMAMKACKGKACSRPWKELHPNGRISSLHAALDTKFDAFYADQPKMYFDSCEAAFIKEKESNEPIKSWHESGLRKAEEFDYGAEWILAV</sequence>
<dbReference type="PANTHER" id="PTHR43108:SF8">
    <property type="entry name" value="SD21168P"/>
    <property type="match status" value="1"/>
</dbReference>
<dbReference type="PIRSF" id="PIRSF000972">
    <property type="entry name" value="Arylsulf_plant"/>
    <property type="match status" value="1"/>
</dbReference>
<evidence type="ECO:0000256" key="7">
    <source>
        <dbReference type="SAM" id="SignalP"/>
    </source>
</evidence>
<dbReference type="EMBL" id="JABEVY010000399">
    <property type="protein sequence ID" value="KAF5233997.1"/>
    <property type="molecule type" value="Genomic_DNA"/>
</dbReference>
<evidence type="ECO:0000256" key="3">
    <source>
        <dbReference type="ARBA" id="ARBA00022801"/>
    </source>
</evidence>
<keyword evidence="3 5" id="KW-0378">Hydrolase</keyword>
<evidence type="ECO:0000313" key="10">
    <source>
        <dbReference type="Proteomes" id="UP000573603"/>
    </source>
</evidence>
<dbReference type="GO" id="GO:0008449">
    <property type="term" value="F:N-acetylglucosamine-6-sulfatase activity"/>
    <property type="evidence" value="ECO:0007669"/>
    <property type="project" value="TreeGrafter"/>
</dbReference>
<dbReference type="InterPro" id="IPR017850">
    <property type="entry name" value="Alkaline_phosphatase_core_sf"/>
</dbReference>
<keyword evidence="4" id="KW-0325">Glycoprotein</keyword>
<keyword evidence="2 7" id="KW-0732">Signal</keyword>
<dbReference type="GO" id="GO:0005539">
    <property type="term" value="F:glycosaminoglycan binding"/>
    <property type="evidence" value="ECO:0007669"/>
    <property type="project" value="TreeGrafter"/>
</dbReference>
<gene>
    <name evidence="9" type="ORF">FANTH_12351</name>
</gene>
<feature type="signal peptide" evidence="7">
    <location>
        <begin position="1"/>
        <end position="16"/>
    </location>
</feature>
<comment type="PTM">
    <text evidence="6">The conversion to 3-oxoalanine (also known as C-formylglycine, FGly), of a serine or cysteine residue in prokaryotes and of a cysteine residue in eukaryotes, is critical for catalytic activity.</text>
</comment>
<dbReference type="InterPro" id="IPR012083">
    <property type="entry name" value="Arylsulfatase"/>
</dbReference>
<evidence type="ECO:0000256" key="5">
    <source>
        <dbReference type="PIRNR" id="PIRNR000972"/>
    </source>
</evidence>
<evidence type="ECO:0000256" key="1">
    <source>
        <dbReference type="ARBA" id="ARBA00008779"/>
    </source>
</evidence>
<evidence type="ECO:0000313" key="9">
    <source>
        <dbReference type="EMBL" id="KAF5233997.1"/>
    </source>
</evidence>
<dbReference type="GO" id="GO:0004065">
    <property type="term" value="F:arylsulfatase activity"/>
    <property type="evidence" value="ECO:0007669"/>
    <property type="project" value="UniProtKB-UniRule"/>
</dbReference>
<evidence type="ECO:0000256" key="4">
    <source>
        <dbReference type="ARBA" id="ARBA00023180"/>
    </source>
</evidence>
<organism evidence="9 10">
    <name type="scientific">Fusarium anthophilum</name>
    <dbReference type="NCBI Taxonomy" id="48485"/>
    <lineage>
        <taxon>Eukaryota</taxon>
        <taxon>Fungi</taxon>
        <taxon>Dikarya</taxon>
        <taxon>Ascomycota</taxon>
        <taxon>Pezizomycotina</taxon>
        <taxon>Sordariomycetes</taxon>
        <taxon>Hypocreomycetidae</taxon>
        <taxon>Hypocreales</taxon>
        <taxon>Nectriaceae</taxon>
        <taxon>Fusarium</taxon>
        <taxon>Fusarium fujikuroi species complex</taxon>
    </lineage>
</organism>
<dbReference type="PANTHER" id="PTHR43108">
    <property type="entry name" value="N-ACETYLGLUCOSAMINE-6-SULFATASE FAMILY MEMBER"/>
    <property type="match status" value="1"/>
</dbReference>
<dbReference type="SUPFAM" id="SSF53649">
    <property type="entry name" value="Alkaline phosphatase-like"/>
    <property type="match status" value="1"/>
</dbReference>
<protein>
    <recommendedName>
        <fullName evidence="5">Arylsulfatase</fullName>
        <shortName evidence="5">AS</shortName>
        <ecNumber evidence="5">3.1.6.1</ecNumber>
    </recommendedName>
    <alternativeName>
        <fullName evidence="5">Aryl-sulfate sulphohydrolase</fullName>
    </alternativeName>
</protein>
<dbReference type="CDD" id="cd16147">
    <property type="entry name" value="G6S"/>
    <property type="match status" value="1"/>
</dbReference>
<feature type="chain" id="PRO_5034937825" description="Arylsulfatase" evidence="7">
    <location>
        <begin position="17"/>
        <end position="583"/>
    </location>
</feature>
<dbReference type="InterPro" id="IPR000917">
    <property type="entry name" value="Sulfatase_N"/>
</dbReference>
<feature type="domain" description="Sulfatase N-terminal" evidence="8">
    <location>
        <begin position="19"/>
        <end position="366"/>
    </location>
</feature>
<evidence type="ECO:0000256" key="6">
    <source>
        <dbReference type="PIRSR" id="PIRSR000972-50"/>
    </source>
</evidence>
<feature type="modified residue" description="3-oxoalanine (Cys)" evidence="6">
    <location>
        <position position="63"/>
    </location>
</feature>
<dbReference type="EC" id="3.1.6.1" evidence="5"/>
<evidence type="ECO:0000259" key="8">
    <source>
        <dbReference type="Pfam" id="PF00884"/>
    </source>
</evidence>
<proteinExistence type="inferred from homology"/>
<reference evidence="9 10" key="1">
    <citation type="journal article" date="2020" name="BMC Genomics">
        <title>Correction to: Identification and distribution of gene clusters required for synthesis of sphingolipid metabolism inhibitors in diverse species of the filamentous fungus Fusarium.</title>
        <authorList>
            <person name="Kim H.S."/>
            <person name="Lohmar J.M."/>
            <person name="Busman M."/>
            <person name="Brown D.W."/>
            <person name="Naumann T.A."/>
            <person name="Divon H.H."/>
            <person name="Lysoe E."/>
            <person name="Uhlig S."/>
            <person name="Proctor R.H."/>
        </authorList>
    </citation>
    <scope>NUCLEOTIDE SEQUENCE [LARGE SCALE GENOMIC DNA]</scope>
    <source>
        <strain evidence="9 10">NRRL 25214</strain>
    </source>
</reference>
<dbReference type="Proteomes" id="UP000573603">
    <property type="component" value="Unassembled WGS sequence"/>
</dbReference>
<comment type="caution">
    <text evidence="9">The sequence shown here is derived from an EMBL/GenBank/DDBJ whole genome shotgun (WGS) entry which is preliminary data.</text>
</comment>
<evidence type="ECO:0000256" key="2">
    <source>
        <dbReference type="ARBA" id="ARBA00022729"/>
    </source>
</evidence>
<comment type="similarity">
    <text evidence="1 5">Belongs to the sulfatase family.</text>
</comment>
<dbReference type="InterPro" id="IPR024607">
    <property type="entry name" value="Sulfatase_CS"/>
</dbReference>
<dbReference type="GO" id="GO:0018958">
    <property type="term" value="P:phenol-containing compound metabolic process"/>
    <property type="evidence" value="ECO:0007669"/>
    <property type="project" value="InterPro"/>
</dbReference>
<name>A0A8H4YT75_9HYPO</name>
<dbReference type="PROSITE" id="PS00523">
    <property type="entry name" value="SULFATASE_1"/>
    <property type="match status" value="1"/>
</dbReference>
<dbReference type="AlphaFoldDB" id="A0A8H4YT75"/>
<dbReference type="Gene3D" id="3.40.720.10">
    <property type="entry name" value="Alkaline Phosphatase, subunit A"/>
    <property type="match status" value="1"/>
</dbReference>
<accession>A0A8H4YT75</accession>